<protein>
    <recommendedName>
        <fullName evidence="3">Glycosyltransferase 2-like domain-containing protein</fullName>
    </recommendedName>
</protein>
<comment type="caution">
    <text evidence="1">The sequence shown here is derived from an EMBL/GenBank/DDBJ whole genome shotgun (WGS) entry which is preliminary data.</text>
</comment>
<evidence type="ECO:0000313" key="2">
    <source>
        <dbReference type="Proteomes" id="UP000233293"/>
    </source>
</evidence>
<accession>A0A2N3Q010</accession>
<dbReference type="RefSeq" id="WP_101248944.1">
    <property type="nucleotide sequence ID" value="NZ_PIUM01000002.1"/>
</dbReference>
<dbReference type="OrthoDB" id="8396039at2"/>
<evidence type="ECO:0008006" key="3">
    <source>
        <dbReference type="Google" id="ProtNLM"/>
    </source>
</evidence>
<gene>
    <name evidence="1" type="ORF">CWS72_02230</name>
</gene>
<organism evidence="1 2">
    <name type="scientific">Telmatospirillum siberiense</name>
    <dbReference type="NCBI Taxonomy" id="382514"/>
    <lineage>
        <taxon>Bacteria</taxon>
        <taxon>Pseudomonadati</taxon>
        <taxon>Pseudomonadota</taxon>
        <taxon>Alphaproteobacteria</taxon>
        <taxon>Rhodospirillales</taxon>
        <taxon>Rhodospirillaceae</taxon>
        <taxon>Telmatospirillum</taxon>
    </lineage>
</organism>
<sequence>MKLSIVIPSNRATLSTCARLFEYCSWGSKDIQVVIRDNSCDPKKRDLLSRIEAENCDIIFTDYCLAWQNTQEAFKLARGDFVVGFGDDDFCEHKAIDMVLHLIEQHGDDHSLTGITGDYLRERARTSEILRYPPLDQLDAVERCRNYILSGDDSNHLVYSVIRREVMSRILDFIMSMPFEMPYRDWLSTLMQVLSGRFLNIGRIIYYYDFSVWETKRKDIHWFEEVGLDQTIHFLYPLYIAYEGCRIIDSPMICGHLSETERQTILRTWYGHWHSVFAKGMPQIEASNHIHTIGTALRFKWINQRNVDFHELLTDLSDFMGLINRERGQSYYSFWSSL</sequence>
<dbReference type="Gene3D" id="3.90.550.10">
    <property type="entry name" value="Spore Coat Polysaccharide Biosynthesis Protein SpsA, Chain A"/>
    <property type="match status" value="1"/>
</dbReference>
<dbReference type="EMBL" id="PIUM01000002">
    <property type="protein sequence ID" value="PKU25982.1"/>
    <property type="molecule type" value="Genomic_DNA"/>
</dbReference>
<dbReference type="AlphaFoldDB" id="A0A2N3Q010"/>
<proteinExistence type="predicted"/>
<dbReference type="SUPFAM" id="SSF53448">
    <property type="entry name" value="Nucleotide-diphospho-sugar transferases"/>
    <property type="match status" value="1"/>
</dbReference>
<evidence type="ECO:0000313" key="1">
    <source>
        <dbReference type="EMBL" id="PKU25982.1"/>
    </source>
</evidence>
<dbReference type="Proteomes" id="UP000233293">
    <property type="component" value="Unassembled WGS sequence"/>
</dbReference>
<keyword evidence="2" id="KW-1185">Reference proteome</keyword>
<reference evidence="2" key="1">
    <citation type="submission" date="2017-12" db="EMBL/GenBank/DDBJ databases">
        <title>Draft genome sequence of Telmatospirillum siberiense 26-4b1T, an acidotolerant peatland alphaproteobacterium potentially involved in sulfur cycling.</title>
        <authorList>
            <person name="Hausmann B."/>
            <person name="Pjevac P."/>
            <person name="Schreck K."/>
            <person name="Herbold C.W."/>
            <person name="Daims H."/>
            <person name="Wagner M."/>
            <person name="Pester M."/>
            <person name="Loy A."/>
        </authorList>
    </citation>
    <scope>NUCLEOTIDE SEQUENCE [LARGE SCALE GENOMIC DNA]</scope>
    <source>
        <strain evidence="2">26-4b1</strain>
    </source>
</reference>
<dbReference type="InterPro" id="IPR029044">
    <property type="entry name" value="Nucleotide-diphossugar_trans"/>
</dbReference>
<name>A0A2N3Q010_9PROT</name>